<sequence length="92" mass="9733">MLRSSPAVKVEIRTPPGCSSPSRNAPATMEVIDEGGDMIITFSRASFLAFSKALSLASPCFAPNSKRTSCTSCPSEPVRASSDSQTNIKTYS</sequence>
<gene>
    <name evidence="2" type="ORF">BJY01DRAFT_218526</name>
</gene>
<protein>
    <submittedName>
        <fullName evidence="2">Uncharacterized protein</fullName>
    </submittedName>
</protein>
<dbReference type="EMBL" id="JBFXLU010000121">
    <property type="protein sequence ID" value="KAL2840402.1"/>
    <property type="molecule type" value="Genomic_DNA"/>
</dbReference>
<keyword evidence="3" id="KW-1185">Reference proteome</keyword>
<feature type="region of interest" description="Disordered" evidence="1">
    <location>
        <begin position="63"/>
        <end position="92"/>
    </location>
</feature>
<evidence type="ECO:0000313" key="2">
    <source>
        <dbReference type="EMBL" id="KAL2840402.1"/>
    </source>
</evidence>
<dbReference type="Proteomes" id="UP001610446">
    <property type="component" value="Unassembled WGS sequence"/>
</dbReference>
<accession>A0ABR4JMU3</accession>
<evidence type="ECO:0000313" key="3">
    <source>
        <dbReference type="Proteomes" id="UP001610446"/>
    </source>
</evidence>
<feature type="compositionally biased region" description="Polar residues" evidence="1">
    <location>
        <begin position="65"/>
        <end position="74"/>
    </location>
</feature>
<organism evidence="2 3">
    <name type="scientific">Aspergillus pseudoustus</name>
    <dbReference type="NCBI Taxonomy" id="1810923"/>
    <lineage>
        <taxon>Eukaryota</taxon>
        <taxon>Fungi</taxon>
        <taxon>Dikarya</taxon>
        <taxon>Ascomycota</taxon>
        <taxon>Pezizomycotina</taxon>
        <taxon>Eurotiomycetes</taxon>
        <taxon>Eurotiomycetidae</taxon>
        <taxon>Eurotiales</taxon>
        <taxon>Aspergillaceae</taxon>
        <taxon>Aspergillus</taxon>
        <taxon>Aspergillus subgen. Nidulantes</taxon>
    </lineage>
</organism>
<comment type="caution">
    <text evidence="2">The sequence shown here is derived from an EMBL/GenBank/DDBJ whole genome shotgun (WGS) entry which is preliminary data.</text>
</comment>
<feature type="compositionally biased region" description="Polar residues" evidence="1">
    <location>
        <begin position="81"/>
        <end position="92"/>
    </location>
</feature>
<name>A0ABR4JMU3_9EURO</name>
<reference evidence="2 3" key="1">
    <citation type="submission" date="2024-07" db="EMBL/GenBank/DDBJ databases">
        <title>Section-level genome sequencing and comparative genomics of Aspergillus sections Usti and Cavernicolus.</title>
        <authorList>
            <consortium name="Lawrence Berkeley National Laboratory"/>
            <person name="Nybo J.L."/>
            <person name="Vesth T.C."/>
            <person name="Theobald S."/>
            <person name="Frisvad J.C."/>
            <person name="Larsen T.O."/>
            <person name="Kjaerboelling I."/>
            <person name="Rothschild-Mancinelli K."/>
            <person name="Lyhne E.K."/>
            <person name="Kogle M.E."/>
            <person name="Barry K."/>
            <person name="Clum A."/>
            <person name="Na H."/>
            <person name="Ledsgaard L."/>
            <person name="Lin J."/>
            <person name="Lipzen A."/>
            <person name="Kuo A."/>
            <person name="Riley R."/>
            <person name="Mondo S."/>
            <person name="Labutti K."/>
            <person name="Haridas S."/>
            <person name="Pangalinan J."/>
            <person name="Salamov A.A."/>
            <person name="Simmons B.A."/>
            <person name="Magnuson J.K."/>
            <person name="Chen J."/>
            <person name="Drula E."/>
            <person name="Henrissat B."/>
            <person name="Wiebenga A."/>
            <person name="Lubbers R.J."/>
            <person name="Gomes A.C."/>
            <person name="Makela M.R."/>
            <person name="Stajich J."/>
            <person name="Grigoriev I.V."/>
            <person name="Mortensen U.H."/>
            <person name="De Vries R.P."/>
            <person name="Baker S.E."/>
            <person name="Andersen M.R."/>
        </authorList>
    </citation>
    <scope>NUCLEOTIDE SEQUENCE [LARGE SCALE GENOMIC DNA]</scope>
    <source>
        <strain evidence="2 3">CBS 123904</strain>
    </source>
</reference>
<evidence type="ECO:0000256" key="1">
    <source>
        <dbReference type="SAM" id="MobiDB-lite"/>
    </source>
</evidence>
<proteinExistence type="predicted"/>
<feature type="region of interest" description="Disordered" evidence="1">
    <location>
        <begin position="1"/>
        <end position="25"/>
    </location>
</feature>